<accession>A0AC34GG24</accession>
<proteinExistence type="predicted"/>
<organism evidence="1 2">
    <name type="scientific">Panagrolaimus sp. ES5</name>
    <dbReference type="NCBI Taxonomy" id="591445"/>
    <lineage>
        <taxon>Eukaryota</taxon>
        <taxon>Metazoa</taxon>
        <taxon>Ecdysozoa</taxon>
        <taxon>Nematoda</taxon>
        <taxon>Chromadorea</taxon>
        <taxon>Rhabditida</taxon>
        <taxon>Tylenchina</taxon>
        <taxon>Panagrolaimomorpha</taxon>
        <taxon>Panagrolaimoidea</taxon>
        <taxon>Panagrolaimidae</taxon>
        <taxon>Panagrolaimus</taxon>
    </lineage>
</organism>
<protein>
    <submittedName>
        <fullName evidence="2">Uncharacterized protein</fullName>
    </submittedName>
</protein>
<dbReference type="Proteomes" id="UP000887579">
    <property type="component" value="Unplaced"/>
</dbReference>
<name>A0AC34GG24_9BILA</name>
<reference evidence="2" key="1">
    <citation type="submission" date="2022-11" db="UniProtKB">
        <authorList>
            <consortium name="WormBaseParasite"/>
        </authorList>
    </citation>
    <scope>IDENTIFICATION</scope>
</reference>
<dbReference type="WBParaSite" id="ES5_v2.g28703.t1">
    <property type="protein sequence ID" value="ES5_v2.g28703.t1"/>
    <property type="gene ID" value="ES5_v2.g28703"/>
</dbReference>
<sequence length="122" mass="13920">MFKTDPEERHCCVGEKLEKIYGDEVFKDVADELKNTGMSERQRLKKVENHCLEKYGSETGLKPETPPGDCEPGNIDAELQQSLFNNGSIVKIHVGGEKPYVLLFDDNPTALRNLLLKLWKNW</sequence>
<evidence type="ECO:0000313" key="2">
    <source>
        <dbReference type="WBParaSite" id="ES5_v2.g28703.t1"/>
    </source>
</evidence>
<evidence type="ECO:0000313" key="1">
    <source>
        <dbReference type="Proteomes" id="UP000887579"/>
    </source>
</evidence>